<dbReference type="AlphaFoldDB" id="M2QYN5"/>
<dbReference type="InterPro" id="IPR036047">
    <property type="entry name" value="F-box-like_dom_sf"/>
</dbReference>
<organism evidence="1 2">
    <name type="scientific">Ceriporiopsis subvermispora (strain B)</name>
    <name type="common">White-rot fungus</name>
    <name type="synonym">Gelatoporia subvermispora</name>
    <dbReference type="NCBI Taxonomy" id="914234"/>
    <lineage>
        <taxon>Eukaryota</taxon>
        <taxon>Fungi</taxon>
        <taxon>Dikarya</taxon>
        <taxon>Basidiomycota</taxon>
        <taxon>Agaricomycotina</taxon>
        <taxon>Agaricomycetes</taxon>
        <taxon>Polyporales</taxon>
        <taxon>Gelatoporiaceae</taxon>
        <taxon>Gelatoporia</taxon>
    </lineage>
</organism>
<proteinExistence type="predicted"/>
<name>M2QYN5_CERS8</name>
<dbReference type="EMBL" id="KB445825">
    <property type="protein sequence ID" value="EMD31032.1"/>
    <property type="molecule type" value="Genomic_DNA"/>
</dbReference>
<evidence type="ECO:0000313" key="1">
    <source>
        <dbReference type="EMBL" id="EMD31032.1"/>
    </source>
</evidence>
<reference evidence="1 2" key="1">
    <citation type="journal article" date="2012" name="Proc. Natl. Acad. Sci. U.S.A.">
        <title>Comparative genomics of Ceriporiopsis subvermispora and Phanerochaete chrysosporium provide insight into selective ligninolysis.</title>
        <authorList>
            <person name="Fernandez-Fueyo E."/>
            <person name="Ruiz-Duenas F.J."/>
            <person name="Ferreira P."/>
            <person name="Floudas D."/>
            <person name="Hibbett D.S."/>
            <person name="Canessa P."/>
            <person name="Larrondo L.F."/>
            <person name="James T.Y."/>
            <person name="Seelenfreund D."/>
            <person name="Lobos S."/>
            <person name="Polanco R."/>
            <person name="Tello M."/>
            <person name="Honda Y."/>
            <person name="Watanabe T."/>
            <person name="Watanabe T."/>
            <person name="Ryu J.S."/>
            <person name="Kubicek C.P."/>
            <person name="Schmoll M."/>
            <person name="Gaskell J."/>
            <person name="Hammel K.E."/>
            <person name="St John F.J."/>
            <person name="Vanden Wymelenberg A."/>
            <person name="Sabat G."/>
            <person name="Splinter BonDurant S."/>
            <person name="Syed K."/>
            <person name="Yadav J.S."/>
            <person name="Doddapaneni H."/>
            <person name="Subramanian V."/>
            <person name="Lavin J.L."/>
            <person name="Oguiza J.A."/>
            <person name="Perez G."/>
            <person name="Pisabarro A.G."/>
            <person name="Ramirez L."/>
            <person name="Santoyo F."/>
            <person name="Master E."/>
            <person name="Coutinho P.M."/>
            <person name="Henrissat B."/>
            <person name="Lombard V."/>
            <person name="Magnuson J.K."/>
            <person name="Kuees U."/>
            <person name="Hori C."/>
            <person name="Igarashi K."/>
            <person name="Samejima M."/>
            <person name="Held B.W."/>
            <person name="Barry K.W."/>
            <person name="LaButti K.M."/>
            <person name="Lapidus A."/>
            <person name="Lindquist E.A."/>
            <person name="Lucas S.M."/>
            <person name="Riley R."/>
            <person name="Salamov A.A."/>
            <person name="Hoffmeister D."/>
            <person name="Schwenk D."/>
            <person name="Hadar Y."/>
            <person name="Yarden O."/>
            <person name="de Vries R.P."/>
            <person name="Wiebenga A."/>
            <person name="Stenlid J."/>
            <person name="Eastwood D."/>
            <person name="Grigoriev I.V."/>
            <person name="Berka R.M."/>
            <person name="Blanchette R.A."/>
            <person name="Kersten P."/>
            <person name="Martinez A.T."/>
            <person name="Vicuna R."/>
            <person name="Cullen D."/>
        </authorList>
    </citation>
    <scope>NUCLEOTIDE SEQUENCE [LARGE SCALE GENOMIC DNA]</scope>
    <source>
        <strain evidence="1 2">B</strain>
    </source>
</reference>
<evidence type="ECO:0000313" key="2">
    <source>
        <dbReference type="Proteomes" id="UP000016930"/>
    </source>
</evidence>
<sequence>MGGVSQVKENGIADMPEIDQKSRLDFDIFILIMEFLPTQCLSRTMQTCHMLYDAGIRLLLSHERRPFSEHRLISFCHFVLNGAPVRSNFLLELTIPSIYERSVAALVVEVLSHARALRKLNIEASSFSVESDSDFADVIRSLSSLTTLQWPDMYEACIEIMKRMQAPLKVAYASFDYCAEAQDPSEVFEPFAETLEDLCAHYTIVAPSAVHFNALQYLRLTISGNAPIDTDVLMSIYPNITSFHLNFASFLNDFPGALWREMRAVNEHRPRLRGRWLGLADVEGDILALWSLALDCTVVTLSVHLTYLDEFILLSILLRDTSPFQLHLSISLDSELLLRQSRGLFVGANNMKRLRLSIDIQSRVLDSGSQILSGLLSMLEPLKIEGIYVYVATYDSPGSLGSRAKSVLEHLDRF</sequence>
<dbReference type="SUPFAM" id="SSF81383">
    <property type="entry name" value="F-box domain"/>
    <property type="match status" value="1"/>
</dbReference>
<evidence type="ECO:0008006" key="3">
    <source>
        <dbReference type="Google" id="ProtNLM"/>
    </source>
</evidence>
<keyword evidence="2" id="KW-1185">Reference proteome</keyword>
<dbReference type="HOGENOM" id="CLU_663923_0_0_1"/>
<dbReference type="OrthoDB" id="2729990at2759"/>
<protein>
    <recommendedName>
        <fullName evidence="3">F-box domain-containing protein</fullName>
    </recommendedName>
</protein>
<accession>M2QYN5</accession>
<dbReference type="Proteomes" id="UP000016930">
    <property type="component" value="Unassembled WGS sequence"/>
</dbReference>
<gene>
    <name evidence="1" type="ORF">CERSUDRAFT_100757</name>
</gene>